<accession>A0A165N480</accession>
<protein>
    <submittedName>
        <fullName evidence="2">Uncharacterized protein</fullName>
    </submittedName>
</protein>
<sequence length="80" mass="9334">MSSEREVDMISVGSGATSAVLHSKLRLLIKWLSGRTRKRVRKVRTVWVGLNIYLLDLWQTMLPFRFDERSFLLWHAMVSG</sequence>
<evidence type="ECO:0000313" key="3">
    <source>
        <dbReference type="Proteomes" id="UP000076761"/>
    </source>
</evidence>
<dbReference type="InParanoid" id="A0A165N480"/>
<dbReference type="Proteomes" id="UP000076761">
    <property type="component" value="Unassembled WGS sequence"/>
</dbReference>
<dbReference type="AlphaFoldDB" id="A0A165N480"/>
<keyword evidence="3" id="KW-1185">Reference proteome</keyword>
<evidence type="ECO:0000313" key="2">
    <source>
        <dbReference type="EMBL" id="KZT19155.1"/>
    </source>
</evidence>
<gene>
    <name evidence="2" type="ORF">NEOLEDRAFT_1142418</name>
</gene>
<proteinExistence type="predicted"/>
<name>A0A165N480_9AGAM</name>
<dbReference type="EMBL" id="KV425648">
    <property type="protein sequence ID" value="KZT19155.1"/>
    <property type="molecule type" value="Genomic_DNA"/>
</dbReference>
<keyword evidence="1" id="KW-0812">Transmembrane</keyword>
<keyword evidence="1" id="KW-0472">Membrane</keyword>
<keyword evidence="1" id="KW-1133">Transmembrane helix</keyword>
<evidence type="ECO:0000256" key="1">
    <source>
        <dbReference type="SAM" id="Phobius"/>
    </source>
</evidence>
<feature type="transmembrane region" description="Helical" evidence="1">
    <location>
        <begin position="45"/>
        <end position="64"/>
    </location>
</feature>
<organism evidence="2 3">
    <name type="scientific">Neolentinus lepideus HHB14362 ss-1</name>
    <dbReference type="NCBI Taxonomy" id="1314782"/>
    <lineage>
        <taxon>Eukaryota</taxon>
        <taxon>Fungi</taxon>
        <taxon>Dikarya</taxon>
        <taxon>Basidiomycota</taxon>
        <taxon>Agaricomycotina</taxon>
        <taxon>Agaricomycetes</taxon>
        <taxon>Gloeophyllales</taxon>
        <taxon>Gloeophyllaceae</taxon>
        <taxon>Neolentinus</taxon>
    </lineage>
</organism>
<reference evidence="2 3" key="1">
    <citation type="journal article" date="2016" name="Mol. Biol. Evol.">
        <title>Comparative Genomics of Early-Diverging Mushroom-Forming Fungi Provides Insights into the Origins of Lignocellulose Decay Capabilities.</title>
        <authorList>
            <person name="Nagy L.G."/>
            <person name="Riley R."/>
            <person name="Tritt A."/>
            <person name="Adam C."/>
            <person name="Daum C."/>
            <person name="Floudas D."/>
            <person name="Sun H."/>
            <person name="Yadav J.S."/>
            <person name="Pangilinan J."/>
            <person name="Larsson K.H."/>
            <person name="Matsuura K."/>
            <person name="Barry K."/>
            <person name="Labutti K."/>
            <person name="Kuo R."/>
            <person name="Ohm R.A."/>
            <person name="Bhattacharya S.S."/>
            <person name="Shirouzu T."/>
            <person name="Yoshinaga Y."/>
            <person name="Martin F.M."/>
            <person name="Grigoriev I.V."/>
            <person name="Hibbett D.S."/>
        </authorList>
    </citation>
    <scope>NUCLEOTIDE SEQUENCE [LARGE SCALE GENOMIC DNA]</scope>
    <source>
        <strain evidence="2 3">HHB14362 ss-1</strain>
    </source>
</reference>